<keyword evidence="2" id="KW-0812">Transmembrane</keyword>
<dbReference type="AlphaFoldDB" id="A0A1L9S1B5"/>
<dbReference type="GeneID" id="63755401"/>
<feature type="region of interest" description="Disordered" evidence="1">
    <location>
        <begin position="177"/>
        <end position="219"/>
    </location>
</feature>
<gene>
    <name evidence="3" type="ORF">ASPWEDRAFT_78968</name>
</gene>
<evidence type="ECO:0000256" key="1">
    <source>
        <dbReference type="SAM" id="MobiDB-lite"/>
    </source>
</evidence>
<feature type="region of interest" description="Disordered" evidence="1">
    <location>
        <begin position="232"/>
        <end position="385"/>
    </location>
</feature>
<evidence type="ECO:0000313" key="3">
    <source>
        <dbReference type="EMBL" id="OJJ40960.1"/>
    </source>
</evidence>
<organism evidence="3 4">
    <name type="scientific">Aspergillus wentii DTO 134E9</name>
    <dbReference type="NCBI Taxonomy" id="1073089"/>
    <lineage>
        <taxon>Eukaryota</taxon>
        <taxon>Fungi</taxon>
        <taxon>Dikarya</taxon>
        <taxon>Ascomycota</taxon>
        <taxon>Pezizomycotina</taxon>
        <taxon>Eurotiomycetes</taxon>
        <taxon>Eurotiomycetidae</taxon>
        <taxon>Eurotiales</taxon>
        <taxon>Aspergillaceae</taxon>
        <taxon>Aspergillus</taxon>
        <taxon>Aspergillus subgen. Cremei</taxon>
    </lineage>
</organism>
<dbReference type="STRING" id="1073089.A0A1L9S1B5"/>
<protein>
    <submittedName>
        <fullName evidence="3">Uncharacterized protein</fullName>
    </submittedName>
</protein>
<sequence length="385" mass="42641">IQCAAVIVFFLAFAVMMFFVFRTLRRMNCRPKYLPGKFLKEKWRKWDVGGSYGQVAGSSNNHDQDTAYRGAAESGSEMNTNTVRRETSVRSIATLPAYSPSPKPTEQIIAREGERGGMDVVVEFPETAEEEEGRREELMESLYQIRLQRRQELAEREARRQARREARDRGDFLRLEELRMESRRRQRSRSTTASGSNSTLPSSTNVAEHQTRGRDRRISRVNYASLGCVRHDGTRVRSTSPDSDNRPLLSNAASMNVDGNSSLTRPTSFHSRGESYSSANSMSTRGSDGDSLTPVASHATSNSGHSGHSGHEDSTAPSRSGAEEGDVGALHIPPPDYDHLDWGEAPAYESPTTERNEHAPRLPQLQVPLPTIHIDAASPVSGPSP</sequence>
<keyword evidence="2" id="KW-1133">Transmembrane helix</keyword>
<feature type="transmembrane region" description="Helical" evidence="2">
    <location>
        <begin position="6"/>
        <end position="24"/>
    </location>
</feature>
<dbReference type="VEuPathDB" id="FungiDB:ASPWEDRAFT_78968"/>
<feature type="non-terminal residue" evidence="3">
    <location>
        <position position="1"/>
    </location>
</feature>
<dbReference type="OrthoDB" id="5376312at2759"/>
<keyword evidence="4" id="KW-1185">Reference proteome</keyword>
<proteinExistence type="predicted"/>
<evidence type="ECO:0000313" key="4">
    <source>
        <dbReference type="Proteomes" id="UP000184383"/>
    </source>
</evidence>
<feature type="non-terminal residue" evidence="3">
    <location>
        <position position="385"/>
    </location>
</feature>
<keyword evidence="2" id="KW-0472">Membrane</keyword>
<dbReference type="EMBL" id="KV878209">
    <property type="protein sequence ID" value="OJJ40960.1"/>
    <property type="molecule type" value="Genomic_DNA"/>
</dbReference>
<accession>A0A1L9S1B5</accession>
<feature type="compositionally biased region" description="Basic and acidic residues" evidence="1">
    <location>
        <begin position="209"/>
        <end position="218"/>
    </location>
</feature>
<feature type="compositionally biased region" description="Polar residues" evidence="1">
    <location>
        <begin position="191"/>
        <end position="208"/>
    </location>
</feature>
<name>A0A1L9S1B5_ASPWE</name>
<evidence type="ECO:0000256" key="2">
    <source>
        <dbReference type="SAM" id="Phobius"/>
    </source>
</evidence>
<feature type="compositionally biased region" description="Polar residues" evidence="1">
    <location>
        <begin position="251"/>
        <end position="286"/>
    </location>
</feature>
<dbReference type="RefSeq" id="XP_040694636.1">
    <property type="nucleotide sequence ID" value="XM_040839553.1"/>
</dbReference>
<reference evidence="4" key="1">
    <citation type="journal article" date="2017" name="Genome Biol.">
        <title>Comparative genomics reveals high biological diversity and specific adaptations in the industrially and medically important fungal genus Aspergillus.</title>
        <authorList>
            <person name="de Vries R.P."/>
            <person name="Riley R."/>
            <person name="Wiebenga A."/>
            <person name="Aguilar-Osorio G."/>
            <person name="Amillis S."/>
            <person name="Uchima C.A."/>
            <person name="Anderluh G."/>
            <person name="Asadollahi M."/>
            <person name="Askin M."/>
            <person name="Barry K."/>
            <person name="Battaglia E."/>
            <person name="Bayram O."/>
            <person name="Benocci T."/>
            <person name="Braus-Stromeyer S.A."/>
            <person name="Caldana C."/>
            <person name="Canovas D."/>
            <person name="Cerqueira G.C."/>
            <person name="Chen F."/>
            <person name="Chen W."/>
            <person name="Choi C."/>
            <person name="Clum A."/>
            <person name="Dos Santos R.A."/>
            <person name="Damasio A.R."/>
            <person name="Diallinas G."/>
            <person name="Emri T."/>
            <person name="Fekete E."/>
            <person name="Flipphi M."/>
            <person name="Freyberg S."/>
            <person name="Gallo A."/>
            <person name="Gournas C."/>
            <person name="Habgood R."/>
            <person name="Hainaut M."/>
            <person name="Harispe M.L."/>
            <person name="Henrissat B."/>
            <person name="Hilden K.S."/>
            <person name="Hope R."/>
            <person name="Hossain A."/>
            <person name="Karabika E."/>
            <person name="Karaffa L."/>
            <person name="Karanyi Z."/>
            <person name="Krasevec N."/>
            <person name="Kuo A."/>
            <person name="Kusch H."/>
            <person name="LaButti K."/>
            <person name="Lagendijk E.L."/>
            <person name="Lapidus A."/>
            <person name="Levasseur A."/>
            <person name="Lindquist E."/>
            <person name="Lipzen A."/>
            <person name="Logrieco A.F."/>
            <person name="MacCabe A."/>
            <person name="Maekelae M.R."/>
            <person name="Malavazi I."/>
            <person name="Melin P."/>
            <person name="Meyer V."/>
            <person name="Mielnichuk N."/>
            <person name="Miskei M."/>
            <person name="Molnar A.P."/>
            <person name="Mule G."/>
            <person name="Ngan C.Y."/>
            <person name="Orejas M."/>
            <person name="Orosz E."/>
            <person name="Ouedraogo J.P."/>
            <person name="Overkamp K.M."/>
            <person name="Park H.-S."/>
            <person name="Perrone G."/>
            <person name="Piumi F."/>
            <person name="Punt P.J."/>
            <person name="Ram A.F."/>
            <person name="Ramon A."/>
            <person name="Rauscher S."/>
            <person name="Record E."/>
            <person name="Riano-Pachon D.M."/>
            <person name="Robert V."/>
            <person name="Roehrig J."/>
            <person name="Ruller R."/>
            <person name="Salamov A."/>
            <person name="Salih N.S."/>
            <person name="Samson R.A."/>
            <person name="Sandor E."/>
            <person name="Sanguinetti M."/>
            <person name="Schuetze T."/>
            <person name="Sepcic K."/>
            <person name="Shelest E."/>
            <person name="Sherlock G."/>
            <person name="Sophianopoulou V."/>
            <person name="Squina F.M."/>
            <person name="Sun H."/>
            <person name="Susca A."/>
            <person name="Todd R.B."/>
            <person name="Tsang A."/>
            <person name="Unkles S.E."/>
            <person name="van de Wiele N."/>
            <person name="van Rossen-Uffink D."/>
            <person name="Oliveira J.V."/>
            <person name="Vesth T.C."/>
            <person name="Visser J."/>
            <person name="Yu J.-H."/>
            <person name="Zhou M."/>
            <person name="Andersen M.R."/>
            <person name="Archer D.B."/>
            <person name="Baker S.E."/>
            <person name="Benoit I."/>
            <person name="Brakhage A.A."/>
            <person name="Braus G.H."/>
            <person name="Fischer R."/>
            <person name="Frisvad J.C."/>
            <person name="Goldman G.H."/>
            <person name="Houbraken J."/>
            <person name="Oakley B."/>
            <person name="Pocsi I."/>
            <person name="Scazzocchio C."/>
            <person name="Seiboth B."/>
            <person name="vanKuyk P.A."/>
            <person name="Wortman J."/>
            <person name="Dyer P.S."/>
            <person name="Grigoriev I.V."/>
        </authorList>
    </citation>
    <scope>NUCLEOTIDE SEQUENCE [LARGE SCALE GENOMIC DNA]</scope>
    <source>
        <strain evidence="4">DTO 134E9</strain>
    </source>
</reference>
<dbReference type="Proteomes" id="UP000184383">
    <property type="component" value="Unassembled WGS sequence"/>
</dbReference>